<evidence type="ECO:0000259" key="9">
    <source>
        <dbReference type="Pfam" id="PF20718"/>
    </source>
</evidence>
<evidence type="ECO:0000256" key="5">
    <source>
        <dbReference type="ARBA" id="ARBA00023015"/>
    </source>
</evidence>
<dbReference type="AlphaFoldDB" id="A0A814N7D4"/>
<keyword evidence="3" id="KW-0853">WD repeat</keyword>
<keyword evidence="4" id="KW-0677">Repeat</keyword>
<evidence type="ECO:0000256" key="7">
    <source>
        <dbReference type="ARBA" id="ARBA00023163"/>
    </source>
</evidence>
<comment type="caution">
    <text evidence="10">The sequence shown here is derived from an EMBL/GenBank/DDBJ whole genome shotgun (WGS) entry which is preliminary data.</text>
</comment>
<proteinExistence type="inferred from homology"/>
<keyword evidence="7" id="KW-0804">Transcription</keyword>
<dbReference type="InterPro" id="IPR036322">
    <property type="entry name" value="WD40_repeat_dom_sf"/>
</dbReference>
<gene>
    <name evidence="10" type="ORF">XAT740_LOCUS17688</name>
</gene>
<evidence type="ECO:0000256" key="6">
    <source>
        <dbReference type="ARBA" id="ARBA00023159"/>
    </source>
</evidence>
<evidence type="ECO:0000256" key="4">
    <source>
        <dbReference type="ARBA" id="ARBA00022737"/>
    </source>
</evidence>
<dbReference type="PANTHER" id="PTHR13224">
    <property type="entry name" value="THYROID HORMONE RECEPTOR-ASSOCIATED PROTEIN-RELATED"/>
    <property type="match status" value="1"/>
</dbReference>
<keyword evidence="5" id="KW-0805">Transcription regulation</keyword>
<evidence type="ECO:0000256" key="3">
    <source>
        <dbReference type="ARBA" id="ARBA00022574"/>
    </source>
</evidence>
<evidence type="ECO:0000256" key="2">
    <source>
        <dbReference type="ARBA" id="ARBA00006543"/>
    </source>
</evidence>
<reference evidence="10" key="1">
    <citation type="submission" date="2021-02" db="EMBL/GenBank/DDBJ databases">
        <authorList>
            <person name="Nowell W R."/>
        </authorList>
    </citation>
    <scope>NUCLEOTIDE SEQUENCE</scope>
</reference>
<dbReference type="SUPFAM" id="SSF50978">
    <property type="entry name" value="WD40 repeat-like"/>
    <property type="match status" value="1"/>
</dbReference>
<dbReference type="Pfam" id="PF20718">
    <property type="entry name" value="Med16_bridge"/>
    <property type="match status" value="1"/>
</dbReference>
<keyword evidence="6" id="KW-0010">Activator</keyword>
<dbReference type="GO" id="GO:0016592">
    <property type="term" value="C:mediator complex"/>
    <property type="evidence" value="ECO:0007669"/>
    <property type="project" value="TreeGrafter"/>
</dbReference>
<name>A0A814N7D4_ADIRI</name>
<protein>
    <recommendedName>
        <fullName evidence="9">Mediator of RNA polymerase II transcription subunit 16 central helical bridge domain-containing protein</fullName>
    </recommendedName>
</protein>
<evidence type="ECO:0000313" key="11">
    <source>
        <dbReference type="Proteomes" id="UP000663828"/>
    </source>
</evidence>
<feature type="domain" description="Mediator of RNA polymerase II transcription subunit 16 central helical bridge" evidence="9">
    <location>
        <begin position="423"/>
        <end position="601"/>
    </location>
</feature>
<evidence type="ECO:0000256" key="1">
    <source>
        <dbReference type="ARBA" id="ARBA00004123"/>
    </source>
</evidence>
<evidence type="ECO:0000256" key="8">
    <source>
        <dbReference type="ARBA" id="ARBA00023242"/>
    </source>
</evidence>
<dbReference type="GO" id="GO:0045893">
    <property type="term" value="P:positive regulation of DNA-templated transcription"/>
    <property type="evidence" value="ECO:0007669"/>
    <property type="project" value="TreeGrafter"/>
</dbReference>
<comment type="similarity">
    <text evidence="2">Belongs to the Mediator complex subunit 16 family.</text>
</comment>
<dbReference type="EMBL" id="CAJNOR010001160">
    <property type="protein sequence ID" value="CAF1088128.1"/>
    <property type="molecule type" value="Genomic_DNA"/>
</dbReference>
<keyword evidence="11" id="KW-1185">Reference proteome</keyword>
<evidence type="ECO:0000313" key="10">
    <source>
        <dbReference type="EMBL" id="CAF1088128.1"/>
    </source>
</evidence>
<dbReference type="PANTHER" id="PTHR13224:SF6">
    <property type="entry name" value="MEDIATOR OF RNA POLYMERASE II TRANSCRIPTION SUBUNIT 16"/>
    <property type="match status" value="1"/>
</dbReference>
<sequence>MDVSCQNILSFSCSYLSTPCHSQCSPHVSPRTIRVVTSALHQLAKSSFCVYICALEQPWHVNLITTSIVPIVQLAWSLDGIHLLVCNQTGLCQIFKMKDGCINRMEYVYQYETNEDILCAKYIFPREPITIDVDRNNSSFYSNVTMDSSALDYALNSGNFVCVTTSGTIHILPLRQSLHSGRCNLSQNEPLSASICHIYSTDKGFNVILGEHVSGALVHFFAVQYTSLDPHVSCTACRLRGFRIASCYGTLESLVYFQRYGNDCILTHMKSASGDLIDVYEYDFQQEEWLSTTLLSLLSTSITSMCLPTNQLISENYEWQGLFGRQILFALDDGSIVQIDKLNFKCKERLLPMTDKILDMNQSNFFVQIQHTYSGSCCVGFTKNGFLIFLRTISLSHMSSSSSLLNLLVHLCEQYIIQTPCPCDIWDILCLIPKNSSINHLIDRLVSNYESQSLEFKRTYFVRFKECLYHLHRLAFPLSSDSCEHLTSLIVYHILSIVRNYLRLFIYETTNRTLVDVAQEILQQPILTQNIDIQRIKYLGDNENANQYQLVPFTLLINWMADIIVYFIGFLQTQRTPSCQSCENLFKDSSQIQWLRELTVYFYILHKTNRIPNSKVAQVHFLTQRQPTNSNTSKDIWKDIYHSLTKYQQILQGLLVTGSNESCLNDFSILDLEMIQSKINNMFPRLYPFLTPNSSTFQLFSRIQPPTFMTHLSESSSVFTPASDTQFDIITLGKMSLTSNQMFRRCIRCSNFSRLFTTTPLPLLASRLNNHCVCGGLFVLYAQSTTPSAQKSNSNSDN</sequence>
<keyword evidence="8" id="KW-0539">Nucleus</keyword>
<dbReference type="Proteomes" id="UP000663828">
    <property type="component" value="Unassembled WGS sequence"/>
</dbReference>
<dbReference type="InterPro" id="IPR048616">
    <property type="entry name" value="MED16_bridge"/>
</dbReference>
<organism evidence="10 11">
    <name type="scientific">Adineta ricciae</name>
    <name type="common">Rotifer</name>
    <dbReference type="NCBI Taxonomy" id="249248"/>
    <lineage>
        <taxon>Eukaryota</taxon>
        <taxon>Metazoa</taxon>
        <taxon>Spiralia</taxon>
        <taxon>Gnathifera</taxon>
        <taxon>Rotifera</taxon>
        <taxon>Eurotatoria</taxon>
        <taxon>Bdelloidea</taxon>
        <taxon>Adinetida</taxon>
        <taxon>Adinetidae</taxon>
        <taxon>Adineta</taxon>
    </lineage>
</organism>
<accession>A0A814N7D4</accession>
<dbReference type="InterPro" id="IPR048338">
    <property type="entry name" value="Mediator_Med16"/>
</dbReference>
<comment type="subcellular location">
    <subcellularLocation>
        <location evidence="1">Nucleus</location>
    </subcellularLocation>
</comment>